<evidence type="ECO:0000313" key="8">
    <source>
        <dbReference type="Proteomes" id="UP000009022"/>
    </source>
</evidence>
<gene>
    <name evidence="7" type="ORF">TRIADDRAFT_58994</name>
</gene>
<evidence type="ECO:0000256" key="1">
    <source>
        <dbReference type="ARBA" id="ARBA00004141"/>
    </source>
</evidence>
<dbReference type="OMA" id="CGEPRIN"/>
<dbReference type="OrthoDB" id="361532at2759"/>
<dbReference type="GeneID" id="6756170"/>
<keyword evidence="2 6" id="KW-0812">Transmembrane</keyword>
<evidence type="ECO:0000313" key="7">
    <source>
        <dbReference type="EMBL" id="EDV22601.1"/>
    </source>
</evidence>
<dbReference type="EMBL" id="DS985249">
    <property type="protein sequence ID" value="EDV22601.1"/>
    <property type="molecule type" value="Genomic_DNA"/>
</dbReference>
<dbReference type="Pfam" id="PF15795">
    <property type="entry name" value="Spec3"/>
    <property type="match status" value="1"/>
</dbReference>
<keyword evidence="4 6" id="KW-0472">Membrane</keyword>
<name>B3S487_TRIAD</name>
<accession>B3S487</accession>
<dbReference type="RefSeq" id="XP_002115145.1">
    <property type="nucleotide sequence ID" value="XM_002115109.1"/>
</dbReference>
<protein>
    <recommendedName>
        <fullName evidence="9">Protein SPEC3</fullName>
    </recommendedName>
</protein>
<evidence type="ECO:0000256" key="2">
    <source>
        <dbReference type="ARBA" id="ARBA00022692"/>
    </source>
</evidence>
<feature type="region of interest" description="Disordered" evidence="5">
    <location>
        <begin position="142"/>
        <end position="165"/>
    </location>
</feature>
<keyword evidence="8" id="KW-1185">Reference proteome</keyword>
<comment type="subcellular location">
    <subcellularLocation>
        <location evidence="1">Membrane</location>
        <topology evidence="1">Multi-pass membrane protein</topology>
    </subcellularLocation>
</comment>
<evidence type="ECO:0000256" key="5">
    <source>
        <dbReference type="SAM" id="MobiDB-lite"/>
    </source>
</evidence>
<feature type="compositionally biased region" description="Polar residues" evidence="5">
    <location>
        <begin position="53"/>
        <end position="63"/>
    </location>
</feature>
<dbReference type="PANTHER" id="PTHR21676:SF6">
    <property type="entry name" value="PROTEIN STUM"/>
    <property type="match status" value="1"/>
</dbReference>
<organism evidence="7 8">
    <name type="scientific">Trichoplax adhaerens</name>
    <name type="common">Trichoplax reptans</name>
    <dbReference type="NCBI Taxonomy" id="10228"/>
    <lineage>
        <taxon>Eukaryota</taxon>
        <taxon>Metazoa</taxon>
        <taxon>Placozoa</taxon>
        <taxon>Uniplacotomia</taxon>
        <taxon>Trichoplacea</taxon>
        <taxon>Trichoplacidae</taxon>
        <taxon>Trichoplax</taxon>
    </lineage>
</organism>
<dbReference type="Proteomes" id="UP000009022">
    <property type="component" value="Unassembled WGS sequence"/>
</dbReference>
<evidence type="ECO:0008006" key="9">
    <source>
        <dbReference type="Google" id="ProtNLM"/>
    </source>
</evidence>
<reference evidence="7 8" key="1">
    <citation type="journal article" date="2008" name="Nature">
        <title>The Trichoplax genome and the nature of placozoans.</title>
        <authorList>
            <person name="Srivastava M."/>
            <person name="Begovic E."/>
            <person name="Chapman J."/>
            <person name="Putnam N.H."/>
            <person name="Hellsten U."/>
            <person name="Kawashima T."/>
            <person name="Kuo A."/>
            <person name="Mitros T."/>
            <person name="Salamov A."/>
            <person name="Carpenter M.L."/>
            <person name="Signorovitch A.Y."/>
            <person name="Moreno M.A."/>
            <person name="Kamm K."/>
            <person name="Grimwood J."/>
            <person name="Schmutz J."/>
            <person name="Shapiro H."/>
            <person name="Grigoriev I.V."/>
            <person name="Buss L.W."/>
            <person name="Schierwater B."/>
            <person name="Dellaporta S.L."/>
            <person name="Rokhsar D.S."/>
        </authorList>
    </citation>
    <scope>NUCLEOTIDE SEQUENCE [LARGE SCALE GENOMIC DNA]</scope>
    <source>
        <strain evidence="7 8">Grell-BS-1999</strain>
    </source>
</reference>
<proteinExistence type="predicted"/>
<dbReference type="CTD" id="6756170"/>
<evidence type="ECO:0000256" key="6">
    <source>
        <dbReference type="SAM" id="Phobius"/>
    </source>
</evidence>
<dbReference type="AlphaFoldDB" id="B3S487"/>
<dbReference type="InParanoid" id="B3S487"/>
<feature type="transmembrane region" description="Helical" evidence="6">
    <location>
        <begin position="226"/>
        <end position="252"/>
    </location>
</feature>
<dbReference type="InterPro" id="IPR026673">
    <property type="entry name" value="SPEC3/Stum"/>
</dbReference>
<feature type="region of interest" description="Disordered" evidence="5">
    <location>
        <begin position="1"/>
        <end position="108"/>
    </location>
</feature>
<dbReference type="KEGG" id="tad:TRIADDRAFT_58994"/>
<dbReference type="HOGENOM" id="CLU_829843_0_0_1"/>
<dbReference type="eggNOG" id="ENOG502S270">
    <property type="taxonomic scope" value="Eukaryota"/>
</dbReference>
<evidence type="ECO:0000256" key="4">
    <source>
        <dbReference type="ARBA" id="ARBA00023136"/>
    </source>
</evidence>
<dbReference type="GO" id="GO:0016020">
    <property type="term" value="C:membrane"/>
    <property type="evidence" value="ECO:0007669"/>
    <property type="project" value="UniProtKB-SubCell"/>
</dbReference>
<keyword evidence="3 6" id="KW-1133">Transmembrane helix</keyword>
<sequence>MSQPPEKKTTSTTDDSNPATNNINKPTKSALKTSASRSNNSTNTGTKLPPINKKTSTTTNVVANQKKRPMTAKGPRNKTGPAVGKFKKTVEKNANNKKKGKNDIGNGQAVKLINQKEENLNQNTNDTSNSAPNNDTVPIINEIKEEEEPANRTSGDEGEPSEIRRSTTPNIEALVHKAAFLLEHNASVSSRHNSQVWGKNSSTGKDNQSVEEGPVTMKASIPVLPMWLAIICCIFNFIIPGSGTIISGLSLLCHEVKKKKDRFRKLKQCLINVSVGVIQFACIVFCLIGWFWSIIWGTIMIGLARENAETITKSRASSMQASSSRASTFRDSIAA</sequence>
<feature type="compositionally biased region" description="Polar residues" evidence="5">
    <location>
        <begin position="192"/>
        <end position="207"/>
    </location>
</feature>
<feature type="compositionally biased region" description="Low complexity" evidence="5">
    <location>
        <begin position="33"/>
        <end position="46"/>
    </location>
</feature>
<dbReference type="PANTHER" id="PTHR21676">
    <property type="entry name" value="PROTEIN STUM"/>
    <property type="match status" value="1"/>
</dbReference>
<feature type="region of interest" description="Disordered" evidence="5">
    <location>
        <begin position="192"/>
        <end position="212"/>
    </location>
</feature>
<feature type="compositionally biased region" description="Polar residues" evidence="5">
    <location>
        <begin position="10"/>
        <end position="32"/>
    </location>
</feature>
<evidence type="ECO:0000256" key="3">
    <source>
        <dbReference type="ARBA" id="ARBA00022989"/>
    </source>
</evidence>
<feature type="transmembrane region" description="Helical" evidence="6">
    <location>
        <begin position="273"/>
        <end position="295"/>
    </location>
</feature>